<dbReference type="PANTHER" id="PTHR12110">
    <property type="entry name" value="HYDROXYPYRUVATE ISOMERASE"/>
    <property type="match status" value="1"/>
</dbReference>
<dbReference type="Pfam" id="PF01261">
    <property type="entry name" value="AP_endonuc_2"/>
    <property type="match status" value="1"/>
</dbReference>
<protein>
    <submittedName>
        <fullName evidence="2">TIM barrel protein</fullName>
    </submittedName>
</protein>
<dbReference type="InterPro" id="IPR036237">
    <property type="entry name" value="Xyl_isomerase-like_sf"/>
</dbReference>
<evidence type="ECO:0000313" key="2">
    <source>
        <dbReference type="EMBL" id="NOU64807.1"/>
    </source>
</evidence>
<evidence type="ECO:0000259" key="1">
    <source>
        <dbReference type="Pfam" id="PF01261"/>
    </source>
</evidence>
<comment type="caution">
    <text evidence="2">The sequence shown here is derived from an EMBL/GenBank/DDBJ whole genome shotgun (WGS) entry which is preliminary data.</text>
</comment>
<evidence type="ECO:0000313" key="3">
    <source>
        <dbReference type="Proteomes" id="UP000653578"/>
    </source>
</evidence>
<name>A0ABX1X8P3_9BACL</name>
<dbReference type="Gene3D" id="3.20.20.150">
    <property type="entry name" value="Divalent-metal-dependent TIM barrel enzymes"/>
    <property type="match status" value="1"/>
</dbReference>
<dbReference type="InterPro" id="IPR050312">
    <property type="entry name" value="IolE/XylAMocC-like"/>
</dbReference>
<dbReference type="Proteomes" id="UP000653578">
    <property type="component" value="Unassembled WGS sequence"/>
</dbReference>
<reference evidence="2 3" key="1">
    <citation type="submission" date="2019-10" db="EMBL/GenBank/DDBJ databases">
        <title>Description of Paenibacillus humi sp. nov.</title>
        <authorList>
            <person name="Carlier A."/>
            <person name="Qi S."/>
        </authorList>
    </citation>
    <scope>NUCLEOTIDE SEQUENCE [LARGE SCALE GENOMIC DNA]</scope>
    <source>
        <strain evidence="2 3">LMG 31461</strain>
    </source>
</reference>
<gene>
    <name evidence="2" type="ORF">GC096_12290</name>
</gene>
<organism evidence="2 3">
    <name type="scientific">Paenibacillus plantarum</name>
    <dbReference type="NCBI Taxonomy" id="2654975"/>
    <lineage>
        <taxon>Bacteria</taxon>
        <taxon>Bacillati</taxon>
        <taxon>Bacillota</taxon>
        <taxon>Bacilli</taxon>
        <taxon>Bacillales</taxon>
        <taxon>Paenibacillaceae</taxon>
        <taxon>Paenibacillus</taxon>
    </lineage>
</organism>
<proteinExistence type="predicted"/>
<sequence>MYMYTFGWCNGIQEAERLGRLGFDYIECALVALNLEDEADFAVKLPMYLNSPLPVQAFSIFFPGDLKVVGPEADEERIRRYVHKAASALNKIGAKTAVLGSGKARHFPEGWERNRAEQQLLQLLARIGDEFEGTGVTLAIEPLNRKESNIINTVSEAVMLAKQVNLPTIRVLADFYHMDEEQDPITTLIENKDWLQHIHLADTGRLSPGTGQYPYAQFAAALKASGYAGMISAECTVHDPEKEFAASLAFMREKFM</sequence>
<feature type="domain" description="Xylose isomerase-like TIM barrel" evidence="1">
    <location>
        <begin position="21"/>
        <end position="253"/>
    </location>
</feature>
<keyword evidence="3" id="KW-1185">Reference proteome</keyword>
<accession>A0ABX1X8P3</accession>
<dbReference type="SUPFAM" id="SSF51658">
    <property type="entry name" value="Xylose isomerase-like"/>
    <property type="match status" value="1"/>
</dbReference>
<dbReference type="InterPro" id="IPR013022">
    <property type="entry name" value="Xyl_isomerase-like_TIM-brl"/>
</dbReference>
<dbReference type="EMBL" id="WHNY01000040">
    <property type="protein sequence ID" value="NOU64807.1"/>
    <property type="molecule type" value="Genomic_DNA"/>
</dbReference>